<accession>A0A016UMQ0</accession>
<sequence>MVKKPHELITQPNTSADECSCSLIVNADISTTLTMLYSNPEDYNNNYDKIVLRGARTIRGRRDLRRKVTSNKSFVTKQLFDPDSTLSKREQRRLLADRSDGFCPDVPYSLNKHERWNNVNGVSLLNNQKPGSPERLVINRSDVPSSAPSRANTINSIHIIDDDTMVTVSAGGRRKPLNYFNGQLRERRNLDNDEPEPARVHFNICTPTTSSANSVKKSRQTNRRGVLIGKEDYSDCEGNDSSEEIDEEDGVCETNENSRTFTLGDFLTTAERTPPAEKPRTDSRIPEDADTKKKLPALPTSLVEISEAINAPHIFEVIEITPPKMSHGSLEQEVLASVPKFHDIRWFGPNRVSITSRCLDKPMFVMFFEEEKTRGKMRIRISTDSQYTPDATKERLLYLIKTRRAKGFERLYECLEEFISTTKKIERKGFGKESRCAVYNEGFSAEVNSRVIAPLAVKCSEQDQINFLDQFYTQERSDHEDGGGVENPTKCYSCRLTNKTDLFLSHNGMMCRECVASSISAQLRKKQFPVEIPVVAPPGTSPFELLYAILPMPVMSLLLRESFAFFKCLEHPYMAFVRCPYCLASLAVTEKCDFNSCTCAVCKCSWCYLCNCEPHWPMSCEQFERWSDRWDTQCMLSELPV</sequence>
<dbReference type="CDD" id="cd20335">
    <property type="entry name" value="BRcat_RBR"/>
    <property type="match status" value="1"/>
</dbReference>
<dbReference type="EMBL" id="JARK01001369">
    <property type="protein sequence ID" value="EYC16460.1"/>
    <property type="molecule type" value="Genomic_DNA"/>
</dbReference>
<dbReference type="AlphaFoldDB" id="A0A016UMQ0"/>
<gene>
    <name evidence="2" type="primary">Acey_s0033.g2671</name>
    <name evidence="2" type="ORF">Y032_0033g2671</name>
</gene>
<feature type="region of interest" description="Disordered" evidence="1">
    <location>
        <begin position="270"/>
        <end position="291"/>
    </location>
</feature>
<feature type="compositionally biased region" description="Basic and acidic residues" evidence="1">
    <location>
        <begin position="274"/>
        <end position="291"/>
    </location>
</feature>
<evidence type="ECO:0008006" key="4">
    <source>
        <dbReference type="Google" id="ProtNLM"/>
    </source>
</evidence>
<dbReference type="PANTHER" id="PTHR31063:SF4">
    <property type="entry name" value="IBR DOMAIN-CONTAINING PROTEIN"/>
    <property type="match status" value="1"/>
</dbReference>
<evidence type="ECO:0000256" key="1">
    <source>
        <dbReference type="SAM" id="MobiDB-lite"/>
    </source>
</evidence>
<name>A0A016UMQ0_9BILA</name>
<organism evidence="2 3">
    <name type="scientific">Ancylostoma ceylanicum</name>
    <dbReference type="NCBI Taxonomy" id="53326"/>
    <lineage>
        <taxon>Eukaryota</taxon>
        <taxon>Metazoa</taxon>
        <taxon>Ecdysozoa</taxon>
        <taxon>Nematoda</taxon>
        <taxon>Chromadorea</taxon>
        <taxon>Rhabditida</taxon>
        <taxon>Rhabditina</taxon>
        <taxon>Rhabditomorpha</taxon>
        <taxon>Strongyloidea</taxon>
        <taxon>Ancylostomatidae</taxon>
        <taxon>Ancylostomatinae</taxon>
        <taxon>Ancylostoma</taxon>
    </lineage>
</organism>
<comment type="caution">
    <text evidence="2">The sequence shown here is derived from an EMBL/GenBank/DDBJ whole genome shotgun (WGS) entry which is preliminary data.</text>
</comment>
<feature type="compositionally biased region" description="Acidic residues" evidence="1">
    <location>
        <begin position="234"/>
        <end position="251"/>
    </location>
</feature>
<dbReference type="Proteomes" id="UP000024635">
    <property type="component" value="Unassembled WGS sequence"/>
</dbReference>
<dbReference type="OrthoDB" id="5875351at2759"/>
<protein>
    <recommendedName>
        <fullName evidence="4">IBR domain-containing protein</fullName>
    </recommendedName>
</protein>
<proteinExistence type="predicted"/>
<evidence type="ECO:0000313" key="3">
    <source>
        <dbReference type="Proteomes" id="UP000024635"/>
    </source>
</evidence>
<feature type="region of interest" description="Disordered" evidence="1">
    <location>
        <begin position="231"/>
        <end position="253"/>
    </location>
</feature>
<reference evidence="3" key="1">
    <citation type="journal article" date="2015" name="Nat. Genet.">
        <title>The genome and transcriptome of the zoonotic hookworm Ancylostoma ceylanicum identify infection-specific gene families.</title>
        <authorList>
            <person name="Schwarz E.M."/>
            <person name="Hu Y."/>
            <person name="Antoshechkin I."/>
            <person name="Miller M.M."/>
            <person name="Sternberg P.W."/>
            <person name="Aroian R.V."/>
        </authorList>
    </citation>
    <scope>NUCLEOTIDE SEQUENCE</scope>
    <source>
        <strain evidence="3">HY135</strain>
    </source>
</reference>
<keyword evidence="3" id="KW-1185">Reference proteome</keyword>
<dbReference type="PANTHER" id="PTHR31063">
    <property type="entry name" value="PROTEIN CBG08668"/>
    <property type="match status" value="1"/>
</dbReference>
<evidence type="ECO:0000313" key="2">
    <source>
        <dbReference type="EMBL" id="EYC16460.1"/>
    </source>
</evidence>